<feature type="domain" description="BPL/LPL catalytic" evidence="2">
    <location>
        <begin position="69"/>
        <end position="162"/>
    </location>
</feature>
<dbReference type="InterPro" id="IPR045864">
    <property type="entry name" value="aa-tRNA-synth_II/BPL/LPL"/>
</dbReference>
<evidence type="ECO:0000313" key="3">
    <source>
        <dbReference type="EMBL" id="BCO10089.1"/>
    </source>
</evidence>
<protein>
    <recommendedName>
        <fullName evidence="2">BPL/LPL catalytic domain-containing protein</fullName>
    </recommendedName>
</protein>
<dbReference type="GO" id="GO:0005737">
    <property type="term" value="C:cytoplasm"/>
    <property type="evidence" value="ECO:0007669"/>
    <property type="project" value="TreeGrafter"/>
</dbReference>
<dbReference type="InterPro" id="IPR004408">
    <property type="entry name" value="Biotin_CoA_COase_ligase"/>
</dbReference>
<dbReference type="SUPFAM" id="SSF55681">
    <property type="entry name" value="Class II aaRS and biotin synthetases"/>
    <property type="match status" value="1"/>
</dbReference>
<dbReference type="GO" id="GO:0004077">
    <property type="term" value="F:biotin--[biotin carboxyl-carrier protein] ligase activity"/>
    <property type="evidence" value="ECO:0007669"/>
    <property type="project" value="InterPro"/>
</dbReference>
<organism evidence="3 4">
    <name type="scientific">Desulfolithobacter dissulfuricans</name>
    <dbReference type="NCBI Taxonomy" id="2795293"/>
    <lineage>
        <taxon>Bacteria</taxon>
        <taxon>Pseudomonadati</taxon>
        <taxon>Thermodesulfobacteriota</taxon>
        <taxon>Desulfobulbia</taxon>
        <taxon>Desulfobulbales</taxon>
        <taxon>Desulfobulbaceae</taxon>
        <taxon>Desulfolithobacter</taxon>
    </lineage>
</organism>
<gene>
    <name evidence="3" type="ORF">GF1_24650</name>
</gene>
<dbReference type="EMBL" id="AP024233">
    <property type="protein sequence ID" value="BCO10089.1"/>
    <property type="molecule type" value="Genomic_DNA"/>
</dbReference>
<dbReference type="AlphaFoldDB" id="A0A915U2M6"/>
<dbReference type="Gene3D" id="3.30.930.10">
    <property type="entry name" value="Bira Bifunctional Protein, Domain 2"/>
    <property type="match status" value="1"/>
</dbReference>
<dbReference type="PANTHER" id="PTHR12835">
    <property type="entry name" value="BIOTIN PROTEIN LIGASE"/>
    <property type="match status" value="1"/>
</dbReference>
<keyword evidence="1" id="KW-0436">Ligase</keyword>
<sequence>MFPLAHHDILHFLHRSAPSFPGPALDDEAIGKIYRYGAVVGSVIEQHTRLDRCMDRLRELIRSAEEEGSTLASGTVVLAGALNGSNGRFDRNWYAPPGGLWLALAWADTLLPRYAGLLPLAVGVACCETARFLQVEKAAIKWVNDIHVQGRKLCGVLSQTHISPAGERFYLLGIGMNVNNSCFPAELEGTATSVALETGREVDLGLAARCLLARLSWNLGLVHYQEELELENDREEDLVLAGWRRLSDSVGKRVRYGFDVQRSPLYEARVEAVDNQGGLVLRLDDGGRLVEYSGEIVYL</sequence>
<dbReference type="NCBIfam" id="TIGR00121">
    <property type="entry name" value="birA_ligase"/>
    <property type="match status" value="1"/>
</dbReference>
<accession>A0A915U2M6</accession>
<evidence type="ECO:0000259" key="2">
    <source>
        <dbReference type="Pfam" id="PF03099"/>
    </source>
</evidence>
<name>A0A915U2M6_9BACT</name>
<dbReference type="Proteomes" id="UP001063350">
    <property type="component" value="Chromosome"/>
</dbReference>
<reference evidence="3" key="1">
    <citation type="submission" date="2020-12" db="EMBL/GenBank/DDBJ databases">
        <title>Desulfobium dissulfuricans gen. nov., sp. nov., a novel mesophilic, sulfate-reducing bacterium isolated from a deep-sea hydrothermal vent.</title>
        <authorList>
            <person name="Hashimoto Y."/>
            <person name="Tame A."/>
            <person name="Sawayama S."/>
            <person name="Miyazaki J."/>
            <person name="Takai K."/>
            <person name="Nakagawa S."/>
        </authorList>
    </citation>
    <scope>NUCLEOTIDE SEQUENCE</scope>
    <source>
        <strain evidence="3">GF1</strain>
    </source>
</reference>
<proteinExistence type="predicted"/>
<keyword evidence="4" id="KW-1185">Reference proteome</keyword>
<dbReference type="InterPro" id="IPR004143">
    <property type="entry name" value="BPL_LPL_catalytic"/>
</dbReference>
<evidence type="ECO:0000256" key="1">
    <source>
        <dbReference type="ARBA" id="ARBA00022598"/>
    </source>
</evidence>
<dbReference type="KEGG" id="ddu:GF1_24650"/>
<evidence type="ECO:0000313" key="4">
    <source>
        <dbReference type="Proteomes" id="UP001063350"/>
    </source>
</evidence>
<dbReference type="CDD" id="cd16442">
    <property type="entry name" value="BPL"/>
    <property type="match status" value="1"/>
</dbReference>
<dbReference type="Pfam" id="PF03099">
    <property type="entry name" value="BPL_LplA_LipB"/>
    <property type="match status" value="1"/>
</dbReference>
<dbReference type="RefSeq" id="WP_267926826.1">
    <property type="nucleotide sequence ID" value="NZ_AP024233.1"/>
</dbReference>
<dbReference type="PANTHER" id="PTHR12835:SF5">
    <property type="entry name" value="BIOTIN--PROTEIN LIGASE"/>
    <property type="match status" value="1"/>
</dbReference>